<dbReference type="Pfam" id="PF13205">
    <property type="entry name" value="Big_5"/>
    <property type="match status" value="9"/>
</dbReference>
<feature type="domain" description="SbsA Ig-like" evidence="2">
    <location>
        <begin position="497"/>
        <end position="607"/>
    </location>
</feature>
<evidence type="ECO:0000259" key="2">
    <source>
        <dbReference type="Pfam" id="PF13205"/>
    </source>
</evidence>
<dbReference type="STRING" id="180197.SAMN02982919_01833"/>
<reference evidence="3 4" key="1">
    <citation type="submission" date="2016-10" db="EMBL/GenBank/DDBJ databases">
        <authorList>
            <person name="de Groot N.N."/>
        </authorList>
    </citation>
    <scope>NUCLEOTIDE SEQUENCE [LARGE SCALE GENOMIC DNA]</scope>
    <source>
        <strain evidence="3 4">ATCC 35958</strain>
    </source>
</reference>
<gene>
    <name evidence="3" type="ORF">SAMN02982919_01833</name>
</gene>
<protein>
    <submittedName>
        <fullName evidence="3">Ig-like domain-containing protein</fullName>
    </submittedName>
</protein>
<feature type="domain" description="SbsA Ig-like" evidence="2">
    <location>
        <begin position="385"/>
        <end position="493"/>
    </location>
</feature>
<dbReference type="RefSeq" id="WP_177172866.1">
    <property type="nucleotide sequence ID" value="NZ_FOGD01000004.1"/>
</dbReference>
<keyword evidence="1" id="KW-0732">Signal</keyword>
<feature type="domain" description="SbsA Ig-like" evidence="2">
    <location>
        <begin position="38"/>
        <end position="148"/>
    </location>
</feature>
<dbReference type="Proteomes" id="UP000199766">
    <property type="component" value="Unassembled WGS sequence"/>
</dbReference>
<dbReference type="Gene3D" id="2.60.40.1220">
    <property type="match status" value="7"/>
</dbReference>
<feature type="domain" description="SbsA Ig-like" evidence="2">
    <location>
        <begin position="609"/>
        <end position="719"/>
    </location>
</feature>
<accession>A0A1H9LRL1</accession>
<dbReference type="EMBL" id="FOGD01000004">
    <property type="protein sequence ID" value="SER13805.1"/>
    <property type="molecule type" value="Genomic_DNA"/>
</dbReference>
<feature type="domain" description="SbsA Ig-like" evidence="2">
    <location>
        <begin position="153"/>
        <end position="265"/>
    </location>
</feature>
<sequence>MSYRTVYIDGQAVASSVYAANLLAHPMVRWAQTLNTIDATAPTVLSFSPADSASGVGIASNIVLTFSEPVQRGSGQIYIRTESATGAILASFNAASSGDLSISDHILTINPSLALATGTRYFVTFDAGSIQDMAGNPYAGTSTYDFTTAGVQDTTAPTVLSFSPLNASTGVPPDSPIVLTFSELVQRGSGNITLYIALPQGGGAEVESFDVNTSPGLTFVGNTLTITPSANFLTRNYYYLTFDAGSIEDVAGNAYAGSSSYRFYTTTQSDFVAPNIAIFSPPDGATGVSLGTNIRLTFDEPIQKGMGVIQIRVGSATGTVLETFDVVTSGSVSISGKVLTLNPSTALAAGTRYFVTVARGSIKDADGNAYAGNNTYDFTTAGVFDNVAPTVTTFSPADGASGVAASSPITLTFSESVQRGSGLLQIRLDSATGTVVESMEAADSNRLSFAGNTLTITPSATLTSGGKYFVTVASGAIKDMAGNVYAGTTTYDFMVADTTAPAVTTFTPADGANGVVVSANIVLTFNELIQKGTGNIEIRLDSATGTVVETLDVATSRGVNLVGNGLTINPSADLLAGRHYFVTLASGTVKDMMGNAYIGTTAYDFTTADTTAPIVTTFSPADGASVVAPGSAIVLTFNEPVQKGTGTIQIRTGSATGPLVESLDAATSSNLAFVGNNMTITPVTALLDSTRYFVTIPSGAVKDTVGNAYVGTNTYDFATADTTAPTVTAFSPTDGATGVTGTANLVLTFSEPVGKGIGNIQIRSSSATGTVVETLDVATSSKLTFNGNQLTIDPTVTLDNNARYFVTIPSGAVRDIAGNAYRGTSSYNFGTVDTIAPTVVRFSPTDAATGVALNSNIVFSFSEPIERGVGSLVLKTAAGTVVETFDAATSASLSIAGNILTINPTVDLQPNTQYVLTAASGTVKDSAGNAYTGISGHNFTTVDTAAPIVTAFSPLDGATGVALGSTIVLTFNEAVQRGSGNIEIRAGSHTGTLVESFNVATSTNLRLSGNTLTLNPSADLEADTSYFVVLPAQTVKDLAGNPYAGTSRYDFTTARSHPALHNTPSNDQFTGTVGIDTVEYAGLSSRYQLQHNATTNGWVVTGEGNDRLQSIERLQFADKKIALDLAPSDHAGQALLFWGVLNYNSINSPLQFGSVLQQFDAGQTMQEAFELAINKGTVELLAGSNSNEALARLAFRNVTGGREPGSAMVDVLVSFMDGRAAHYSQAQFLAVVAQLDSNLLHVGLTGLQQTGVEYL</sequence>
<keyword evidence="4" id="KW-1185">Reference proteome</keyword>
<evidence type="ECO:0000313" key="4">
    <source>
        <dbReference type="Proteomes" id="UP000199766"/>
    </source>
</evidence>
<feature type="domain" description="SbsA Ig-like" evidence="2">
    <location>
        <begin position="943"/>
        <end position="1053"/>
    </location>
</feature>
<feature type="domain" description="SbsA Ig-like" evidence="2">
    <location>
        <begin position="272"/>
        <end position="380"/>
    </location>
</feature>
<organism evidence="3 4">
    <name type="scientific">Giesbergeria anulus</name>
    <dbReference type="NCBI Taxonomy" id="180197"/>
    <lineage>
        <taxon>Bacteria</taxon>
        <taxon>Pseudomonadati</taxon>
        <taxon>Pseudomonadota</taxon>
        <taxon>Betaproteobacteria</taxon>
        <taxon>Burkholderiales</taxon>
        <taxon>Comamonadaceae</taxon>
        <taxon>Giesbergeria</taxon>
    </lineage>
</organism>
<dbReference type="InterPro" id="IPR014755">
    <property type="entry name" value="Cu-Rt/internalin_Ig-like"/>
</dbReference>
<feature type="domain" description="SbsA Ig-like" evidence="2">
    <location>
        <begin position="833"/>
        <end position="941"/>
    </location>
</feature>
<name>A0A1H9LRL1_9BURK</name>
<dbReference type="InterPro" id="IPR032812">
    <property type="entry name" value="SbsA_Ig"/>
</dbReference>
<evidence type="ECO:0000256" key="1">
    <source>
        <dbReference type="ARBA" id="ARBA00022729"/>
    </source>
</evidence>
<feature type="domain" description="SbsA Ig-like" evidence="2">
    <location>
        <begin position="721"/>
        <end position="831"/>
    </location>
</feature>
<evidence type="ECO:0000313" key="3">
    <source>
        <dbReference type="EMBL" id="SER13805.1"/>
    </source>
</evidence>
<dbReference type="AlphaFoldDB" id="A0A1H9LRL1"/>
<proteinExistence type="predicted"/>